<dbReference type="EMBL" id="JACSDY010000006">
    <property type="protein sequence ID" value="KAF7425588.1"/>
    <property type="molecule type" value="Genomic_DNA"/>
</dbReference>
<keyword evidence="2" id="KW-1185">Reference proteome</keyword>
<protein>
    <submittedName>
        <fullName evidence="1">Uncharacterized protein</fullName>
    </submittedName>
</protein>
<sequence>MLGFVQKDLWFDITVGTSSFENSRQIIVPDNIPPAVLTLDSQKLLFRLPEVFLALFSTERDKLFPAGNMQRNRMDASVYAEFNVNARIPLEYI</sequence>
<proteinExistence type="predicted"/>
<organism evidence="1 2">
    <name type="scientific">Vespula pensylvanica</name>
    <name type="common">Western yellow jacket</name>
    <name type="synonym">Wasp</name>
    <dbReference type="NCBI Taxonomy" id="30213"/>
    <lineage>
        <taxon>Eukaryota</taxon>
        <taxon>Metazoa</taxon>
        <taxon>Ecdysozoa</taxon>
        <taxon>Arthropoda</taxon>
        <taxon>Hexapoda</taxon>
        <taxon>Insecta</taxon>
        <taxon>Pterygota</taxon>
        <taxon>Neoptera</taxon>
        <taxon>Endopterygota</taxon>
        <taxon>Hymenoptera</taxon>
        <taxon>Apocrita</taxon>
        <taxon>Aculeata</taxon>
        <taxon>Vespoidea</taxon>
        <taxon>Vespidae</taxon>
        <taxon>Vespinae</taxon>
        <taxon>Vespula</taxon>
    </lineage>
</organism>
<comment type="caution">
    <text evidence="1">The sequence shown here is derived from an EMBL/GenBank/DDBJ whole genome shotgun (WGS) entry which is preliminary data.</text>
</comment>
<name>A0A834P2C4_VESPE</name>
<accession>A0A834P2C4</accession>
<evidence type="ECO:0000313" key="1">
    <source>
        <dbReference type="EMBL" id="KAF7425588.1"/>
    </source>
</evidence>
<dbReference type="Proteomes" id="UP000600918">
    <property type="component" value="Unassembled WGS sequence"/>
</dbReference>
<gene>
    <name evidence="1" type="ORF">H0235_008026</name>
</gene>
<evidence type="ECO:0000313" key="2">
    <source>
        <dbReference type="Proteomes" id="UP000600918"/>
    </source>
</evidence>
<reference evidence="1" key="1">
    <citation type="journal article" date="2020" name="G3 (Bethesda)">
        <title>High-Quality Assemblies for Three Invasive Social Wasps from the &lt;i&gt;Vespula&lt;/i&gt; Genus.</title>
        <authorList>
            <person name="Harrop T.W.R."/>
            <person name="Guhlin J."/>
            <person name="McLaughlin G.M."/>
            <person name="Permina E."/>
            <person name="Stockwell P."/>
            <person name="Gilligan J."/>
            <person name="Le Lec M.F."/>
            <person name="Gruber M.A.M."/>
            <person name="Quinn O."/>
            <person name="Lovegrove M."/>
            <person name="Duncan E.J."/>
            <person name="Remnant E.J."/>
            <person name="Van Eeckhoven J."/>
            <person name="Graham B."/>
            <person name="Knapp R.A."/>
            <person name="Langford K.W."/>
            <person name="Kronenberg Z."/>
            <person name="Press M.O."/>
            <person name="Eacker S.M."/>
            <person name="Wilson-Rankin E.E."/>
            <person name="Purcell J."/>
            <person name="Lester P.J."/>
            <person name="Dearden P.K."/>
        </authorList>
    </citation>
    <scope>NUCLEOTIDE SEQUENCE</scope>
    <source>
        <strain evidence="1">Volc-1</strain>
    </source>
</reference>
<dbReference type="AlphaFoldDB" id="A0A834P2C4"/>